<sequence length="261" mass="30073">MTLEQLIHQHLEELSELDKDILQFILANPEQVQSSGIMELATMVHASKSSVLRTTKKLGFSGYSELKYFLRHSEANEQTETNEKDIFEKQFDDIKKTLEYMHSVNLEPINEMFDKSQIIYCYATGFSQKNAIDEFYKMMLHVDKRVLVLPNKTELDMVMPIITKNDCVIVASLSGETDEIKENLTAFEVRKIPVLSVTAIGDNYFARHSTFHLNYYCDYFVVGRRHTQAQSLIGLNCLMDYLSRSYSVYTLDKGETVATDN</sequence>
<reference evidence="5 7" key="1">
    <citation type="submission" date="2013-02" db="EMBL/GenBank/DDBJ databases">
        <title>The Genome Sequence of Enterococcus gilvus ATCC BAA-350.</title>
        <authorList>
            <consortium name="The Broad Institute Genome Sequencing Platform"/>
            <consortium name="The Broad Institute Genome Sequencing Center for Infectious Disease"/>
            <person name="Earl A.M."/>
            <person name="Gilmore M.S."/>
            <person name="Lebreton F."/>
            <person name="Walker B."/>
            <person name="Young S.K."/>
            <person name="Zeng Q."/>
            <person name="Gargeya S."/>
            <person name="Fitzgerald M."/>
            <person name="Haas B."/>
            <person name="Abouelleil A."/>
            <person name="Alvarado L."/>
            <person name="Arachchi H.M."/>
            <person name="Berlin A.M."/>
            <person name="Chapman S.B."/>
            <person name="Dewar J."/>
            <person name="Goldberg J."/>
            <person name="Griggs A."/>
            <person name="Gujja S."/>
            <person name="Hansen M."/>
            <person name="Howarth C."/>
            <person name="Imamovic A."/>
            <person name="Larimer J."/>
            <person name="McCowan C."/>
            <person name="Murphy C."/>
            <person name="Neiman D."/>
            <person name="Pearson M."/>
            <person name="Priest M."/>
            <person name="Roberts A."/>
            <person name="Saif S."/>
            <person name="Shea T."/>
            <person name="Sisk P."/>
            <person name="Sykes S."/>
            <person name="Wortman J."/>
            <person name="Nusbaum C."/>
            <person name="Birren B."/>
        </authorList>
    </citation>
    <scope>NUCLEOTIDE SEQUENCE [LARGE SCALE GENOMIC DNA]</scope>
    <source>
        <strain evidence="5 7">ATCC BAA-350</strain>
    </source>
</reference>
<evidence type="ECO:0000256" key="3">
    <source>
        <dbReference type="ARBA" id="ARBA00023163"/>
    </source>
</evidence>
<gene>
    <name evidence="6" type="ORF">I592_01023</name>
    <name evidence="5" type="ORF">UKC_02938</name>
</gene>
<dbReference type="GeneID" id="301213795"/>
<dbReference type="PANTHER" id="PTHR30514:SF1">
    <property type="entry name" value="HTH-TYPE TRANSCRIPTIONAL REGULATOR HEXR-RELATED"/>
    <property type="match status" value="1"/>
</dbReference>
<name>R2VB33_9ENTE</name>
<feature type="domain" description="HTH rpiR-type" evidence="4">
    <location>
        <begin position="1"/>
        <end position="77"/>
    </location>
</feature>
<dbReference type="PATRIC" id="fig|1158614.3.peg.2927"/>
<dbReference type="OrthoDB" id="1648815at2"/>
<dbReference type="EMBL" id="AJDQ01000009">
    <property type="protein sequence ID" value="EOI54900.1"/>
    <property type="molecule type" value="Genomic_DNA"/>
</dbReference>
<dbReference type="GO" id="GO:0003677">
    <property type="term" value="F:DNA binding"/>
    <property type="evidence" value="ECO:0007669"/>
    <property type="project" value="UniProtKB-KW"/>
</dbReference>
<evidence type="ECO:0000313" key="8">
    <source>
        <dbReference type="Proteomes" id="UP000014160"/>
    </source>
</evidence>
<dbReference type="GO" id="GO:0097367">
    <property type="term" value="F:carbohydrate derivative binding"/>
    <property type="evidence" value="ECO:0007669"/>
    <property type="project" value="InterPro"/>
</dbReference>
<dbReference type="PROSITE" id="PS51071">
    <property type="entry name" value="HTH_RPIR"/>
    <property type="match status" value="1"/>
</dbReference>
<proteinExistence type="predicted"/>
<dbReference type="SUPFAM" id="SSF53697">
    <property type="entry name" value="SIS domain"/>
    <property type="match status" value="1"/>
</dbReference>
<dbReference type="Gene3D" id="1.10.10.10">
    <property type="entry name" value="Winged helix-like DNA-binding domain superfamily/Winged helix DNA-binding domain"/>
    <property type="match status" value="1"/>
</dbReference>
<dbReference type="HOGENOM" id="CLU_055769_4_3_9"/>
<evidence type="ECO:0000313" key="5">
    <source>
        <dbReference type="EMBL" id="EOI54900.1"/>
    </source>
</evidence>
<dbReference type="InterPro" id="IPR047640">
    <property type="entry name" value="RpiR-like"/>
</dbReference>
<evidence type="ECO:0000259" key="4">
    <source>
        <dbReference type="PROSITE" id="PS51071"/>
    </source>
</evidence>
<dbReference type="SUPFAM" id="SSF46689">
    <property type="entry name" value="Homeodomain-like"/>
    <property type="match status" value="1"/>
</dbReference>
<dbReference type="eggNOG" id="COG1737">
    <property type="taxonomic scope" value="Bacteria"/>
</dbReference>
<protein>
    <recommendedName>
        <fullName evidence="4">HTH rpiR-type domain-containing protein</fullName>
    </recommendedName>
</protein>
<dbReference type="GO" id="GO:0003700">
    <property type="term" value="F:DNA-binding transcription factor activity"/>
    <property type="evidence" value="ECO:0007669"/>
    <property type="project" value="InterPro"/>
</dbReference>
<dbReference type="InterPro" id="IPR009057">
    <property type="entry name" value="Homeodomain-like_sf"/>
</dbReference>
<dbReference type="InterPro" id="IPR046348">
    <property type="entry name" value="SIS_dom_sf"/>
</dbReference>
<dbReference type="Proteomes" id="UP000014160">
    <property type="component" value="Unassembled WGS sequence"/>
</dbReference>
<dbReference type="Gene3D" id="3.40.50.10490">
    <property type="entry name" value="Glucose-6-phosphate isomerase like protein, domain 1"/>
    <property type="match status" value="1"/>
</dbReference>
<reference evidence="6 8" key="2">
    <citation type="submission" date="2013-03" db="EMBL/GenBank/DDBJ databases">
        <title>The Genome Sequence of Enterococcus gilvus ATCC BAA-350 (PacBio/Illumina hybrid assembly).</title>
        <authorList>
            <consortium name="The Broad Institute Genomics Platform"/>
            <consortium name="The Broad Institute Genome Sequencing Center for Infectious Disease"/>
            <person name="Earl A."/>
            <person name="Russ C."/>
            <person name="Gilmore M."/>
            <person name="Surin D."/>
            <person name="Walker B."/>
            <person name="Young S."/>
            <person name="Zeng Q."/>
            <person name="Gargeya S."/>
            <person name="Fitzgerald M."/>
            <person name="Haas B."/>
            <person name="Abouelleil A."/>
            <person name="Allen A.W."/>
            <person name="Alvarado L."/>
            <person name="Arachchi H.M."/>
            <person name="Berlin A.M."/>
            <person name="Chapman S.B."/>
            <person name="Gainer-Dewar J."/>
            <person name="Goldberg J."/>
            <person name="Griggs A."/>
            <person name="Gujja S."/>
            <person name="Hansen M."/>
            <person name="Howarth C."/>
            <person name="Imamovic A."/>
            <person name="Ireland A."/>
            <person name="Larimer J."/>
            <person name="McCowan C."/>
            <person name="Murphy C."/>
            <person name="Pearson M."/>
            <person name="Poon T.W."/>
            <person name="Priest M."/>
            <person name="Roberts A."/>
            <person name="Saif S."/>
            <person name="Shea T."/>
            <person name="Sisk P."/>
            <person name="Sykes S."/>
            <person name="Wortman J."/>
            <person name="Nusbaum C."/>
            <person name="Birren B."/>
        </authorList>
    </citation>
    <scope>NUCLEOTIDE SEQUENCE [LARGE SCALE GENOMIC DNA]</scope>
    <source>
        <strain evidence="6 8">ATCC BAA-350</strain>
    </source>
</reference>
<keyword evidence="1" id="KW-0805">Transcription regulation</keyword>
<dbReference type="Pfam" id="PF01380">
    <property type="entry name" value="SIS"/>
    <property type="match status" value="1"/>
</dbReference>
<dbReference type="InterPro" id="IPR000281">
    <property type="entry name" value="HTH_RpiR"/>
</dbReference>
<dbReference type="InterPro" id="IPR035472">
    <property type="entry name" value="RpiR-like_SIS"/>
</dbReference>
<dbReference type="GO" id="GO:1901135">
    <property type="term" value="P:carbohydrate derivative metabolic process"/>
    <property type="evidence" value="ECO:0007669"/>
    <property type="project" value="InterPro"/>
</dbReference>
<evidence type="ECO:0000313" key="7">
    <source>
        <dbReference type="Proteomes" id="UP000013750"/>
    </source>
</evidence>
<keyword evidence="3" id="KW-0804">Transcription</keyword>
<keyword evidence="8" id="KW-1185">Reference proteome</keyword>
<evidence type="ECO:0000313" key="6">
    <source>
        <dbReference type="EMBL" id="EOW81724.1"/>
    </source>
</evidence>
<dbReference type="CDD" id="cd05013">
    <property type="entry name" value="SIS_RpiR"/>
    <property type="match status" value="1"/>
</dbReference>
<accession>R2VB33</accession>
<dbReference type="Pfam" id="PF01418">
    <property type="entry name" value="HTH_6"/>
    <property type="match status" value="1"/>
</dbReference>
<dbReference type="InterPro" id="IPR001347">
    <property type="entry name" value="SIS_dom"/>
</dbReference>
<dbReference type="AlphaFoldDB" id="R2VB33"/>
<dbReference type="InterPro" id="IPR036388">
    <property type="entry name" value="WH-like_DNA-bd_sf"/>
</dbReference>
<evidence type="ECO:0000256" key="1">
    <source>
        <dbReference type="ARBA" id="ARBA00023015"/>
    </source>
</evidence>
<dbReference type="RefSeq" id="WP_010781304.1">
    <property type="nucleotide sequence ID" value="NZ_ASWH01000001.1"/>
</dbReference>
<dbReference type="EMBL" id="ASWH01000001">
    <property type="protein sequence ID" value="EOW81724.1"/>
    <property type="molecule type" value="Genomic_DNA"/>
</dbReference>
<organism evidence="5 7">
    <name type="scientific">Enterococcus gilvus ATCC BAA-350</name>
    <dbReference type="NCBI Taxonomy" id="1158614"/>
    <lineage>
        <taxon>Bacteria</taxon>
        <taxon>Bacillati</taxon>
        <taxon>Bacillota</taxon>
        <taxon>Bacilli</taxon>
        <taxon>Lactobacillales</taxon>
        <taxon>Enterococcaceae</taxon>
        <taxon>Enterococcus</taxon>
    </lineage>
</organism>
<keyword evidence="2" id="KW-0238">DNA-binding</keyword>
<dbReference type="Proteomes" id="UP000013750">
    <property type="component" value="Unassembled WGS sequence"/>
</dbReference>
<comment type="caution">
    <text evidence="5">The sequence shown here is derived from an EMBL/GenBank/DDBJ whole genome shotgun (WGS) entry which is preliminary data.</text>
</comment>
<evidence type="ECO:0000256" key="2">
    <source>
        <dbReference type="ARBA" id="ARBA00023125"/>
    </source>
</evidence>
<dbReference type="PANTHER" id="PTHR30514">
    <property type="entry name" value="GLUCOKINASE"/>
    <property type="match status" value="1"/>
</dbReference>